<dbReference type="Proteomes" id="UP000594263">
    <property type="component" value="Unplaced"/>
</dbReference>
<dbReference type="AlphaFoldDB" id="A0A7N0U2P8"/>
<accession>A0A7N0U2P8</accession>
<evidence type="ECO:0000313" key="3">
    <source>
        <dbReference type="Proteomes" id="UP000594263"/>
    </source>
</evidence>
<protein>
    <recommendedName>
        <fullName evidence="1">Agenet-like domain-containing protein</fullName>
    </recommendedName>
</protein>
<evidence type="ECO:0000259" key="1">
    <source>
        <dbReference type="Pfam" id="PF05641"/>
    </source>
</evidence>
<dbReference type="Gramene" id="Kaladp0053s0100.1.v1.1">
    <property type="protein sequence ID" value="Kaladp0053s0100.1.v1.1"/>
    <property type="gene ID" value="Kaladp0053s0100.v1.1"/>
</dbReference>
<dbReference type="PANTHER" id="PTHR31917">
    <property type="entry name" value="AGENET DOMAIN-CONTAINING PROTEIN-RELATED"/>
    <property type="match status" value="1"/>
</dbReference>
<dbReference type="OMA" id="CNENEVH"/>
<organism evidence="2 3">
    <name type="scientific">Kalanchoe fedtschenkoi</name>
    <name type="common">Lavender scallops</name>
    <name type="synonym">South American air plant</name>
    <dbReference type="NCBI Taxonomy" id="63787"/>
    <lineage>
        <taxon>Eukaryota</taxon>
        <taxon>Viridiplantae</taxon>
        <taxon>Streptophyta</taxon>
        <taxon>Embryophyta</taxon>
        <taxon>Tracheophyta</taxon>
        <taxon>Spermatophyta</taxon>
        <taxon>Magnoliopsida</taxon>
        <taxon>eudicotyledons</taxon>
        <taxon>Gunneridae</taxon>
        <taxon>Pentapetalae</taxon>
        <taxon>Saxifragales</taxon>
        <taxon>Crassulaceae</taxon>
        <taxon>Kalanchoe</taxon>
    </lineage>
</organism>
<dbReference type="PANTHER" id="PTHR31917:SF65">
    <property type="entry name" value="BINDING PROTEIN, PUTATIVE-RELATED"/>
    <property type="match status" value="1"/>
</dbReference>
<proteinExistence type="predicted"/>
<dbReference type="EnsemblPlants" id="Kaladp0053s0100.1.v1.1">
    <property type="protein sequence ID" value="Kaladp0053s0100.1.v1.1"/>
    <property type="gene ID" value="Kaladp0053s0100.v1.1"/>
</dbReference>
<dbReference type="InterPro" id="IPR008395">
    <property type="entry name" value="Agenet-like_dom"/>
</dbReference>
<evidence type="ECO:0000313" key="2">
    <source>
        <dbReference type="EnsemblPlants" id="Kaladp0053s0100.1.v1.1"/>
    </source>
</evidence>
<feature type="domain" description="Agenet-like" evidence="1">
    <location>
        <begin position="7"/>
        <end position="65"/>
    </location>
</feature>
<reference evidence="2" key="1">
    <citation type="submission" date="2021-01" db="UniProtKB">
        <authorList>
            <consortium name="EnsemblPlants"/>
        </authorList>
    </citation>
    <scope>IDENTIFICATION</scope>
</reference>
<dbReference type="Pfam" id="PF05641">
    <property type="entry name" value="Agenet"/>
    <property type="match status" value="1"/>
</dbReference>
<sequence length="169" mass="19057">MGYRFKEQVEICSSEQDEPGSYYPGTVLAAVGRSQYLVQYKARQSEGGRPLVRAVDEGEIRPVPPDAGRLRVLESDVVDGYVNGAWRVGRIVKRVEPNYYVKVDSDGAVHHLGWYRVRIHLDLVDGKWVCRKVADDGLQTNENEVKPMETAPDEENGIVECPVKLEIQE</sequence>
<name>A0A7N0U2P8_KALFE</name>
<keyword evidence="3" id="KW-1185">Reference proteome</keyword>